<dbReference type="InterPro" id="IPR010441">
    <property type="entry name" value="CH_2"/>
</dbReference>
<dbReference type="Gene3D" id="1.10.418.10">
    <property type="entry name" value="Calponin-like domain"/>
    <property type="match status" value="1"/>
</dbReference>
<dbReference type="PhylomeDB" id="T1JG64"/>
<evidence type="ECO:0000259" key="1">
    <source>
        <dbReference type="PROSITE" id="PS50021"/>
    </source>
</evidence>
<proteinExistence type="predicted"/>
<dbReference type="AlphaFoldDB" id="T1JG64"/>
<keyword evidence="3" id="KW-1185">Reference proteome</keyword>
<dbReference type="SUPFAM" id="SSF47576">
    <property type="entry name" value="Calponin-homology domain, CH-domain"/>
    <property type="match status" value="1"/>
</dbReference>
<sequence length="178" mass="20447">MADNISSCQSKLEGLNSWLDQFHLSRPKRNIGKDFADGVLISEILQYHFPKLVEIHNYIPANGIAQKKSNWETLNRKVLSKLNAQLNKTDLDQILTGKCGVIENFLLKIKHLIENYEREKFTKPMGDSAEIQTAESLDSFSLETDLPTFVPSVLLADKDKEIMFQRETIKVWTHPIYL</sequence>
<dbReference type="Pfam" id="PF06294">
    <property type="entry name" value="CH_2"/>
    <property type="match status" value="1"/>
</dbReference>
<dbReference type="InterPro" id="IPR036872">
    <property type="entry name" value="CH_dom_sf"/>
</dbReference>
<feature type="domain" description="Calponin-homology (CH)" evidence="1">
    <location>
        <begin position="9"/>
        <end position="114"/>
    </location>
</feature>
<dbReference type="Proteomes" id="UP000014500">
    <property type="component" value="Unassembled WGS sequence"/>
</dbReference>
<dbReference type="InterPro" id="IPR001715">
    <property type="entry name" value="CH_dom"/>
</dbReference>
<dbReference type="GO" id="GO:0008017">
    <property type="term" value="F:microtubule binding"/>
    <property type="evidence" value="ECO:0007669"/>
    <property type="project" value="TreeGrafter"/>
</dbReference>
<dbReference type="PANTHER" id="PTHR12509">
    <property type="entry name" value="SPERMATOGENESIS-ASSOCIATED 4-RELATED"/>
    <property type="match status" value="1"/>
</dbReference>
<organism evidence="2 3">
    <name type="scientific">Strigamia maritima</name>
    <name type="common">European centipede</name>
    <name type="synonym">Geophilus maritimus</name>
    <dbReference type="NCBI Taxonomy" id="126957"/>
    <lineage>
        <taxon>Eukaryota</taxon>
        <taxon>Metazoa</taxon>
        <taxon>Ecdysozoa</taxon>
        <taxon>Arthropoda</taxon>
        <taxon>Myriapoda</taxon>
        <taxon>Chilopoda</taxon>
        <taxon>Pleurostigmophora</taxon>
        <taxon>Geophilomorpha</taxon>
        <taxon>Linotaeniidae</taxon>
        <taxon>Strigamia</taxon>
    </lineage>
</organism>
<dbReference type="EnsemblMetazoa" id="SMAR012833-RA">
    <property type="protein sequence ID" value="SMAR012833-PA"/>
    <property type="gene ID" value="SMAR012833"/>
</dbReference>
<name>T1JG64_STRMM</name>
<accession>T1JG64</accession>
<dbReference type="PANTHER" id="PTHR12509:SF9">
    <property type="entry name" value="SPERM FLAGELLAR PROTEIN 1 ISOFORM X1"/>
    <property type="match status" value="1"/>
</dbReference>
<dbReference type="GO" id="GO:0051493">
    <property type="term" value="P:regulation of cytoskeleton organization"/>
    <property type="evidence" value="ECO:0007669"/>
    <property type="project" value="TreeGrafter"/>
</dbReference>
<dbReference type="FunFam" id="1.10.418.10:FF:000059">
    <property type="entry name" value="RIKEN cDNA 6430531B16 gene"/>
    <property type="match status" value="1"/>
</dbReference>
<evidence type="ECO:0000313" key="3">
    <source>
        <dbReference type="Proteomes" id="UP000014500"/>
    </source>
</evidence>
<dbReference type="InterPro" id="IPR052111">
    <property type="entry name" value="Spermatogenesis_Ciliary_MAP"/>
</dbReference>
<protein>
    <recommendedName>
        <fullName evidence="1">Calponin-homology (CH) domain-containing protein</fullName>
    </recommendedName>
</protein>
<dbReference type="HOGENOM" id="CLU_069635_2_1_1"/>
<evidence type="ECO:0000313" key="2">
    <source>
        <dbReference type="EnsemblMetazoa" id="SMAR012833-PA"/>
    </source>
</evidence>
<reference evidence="3" key="1">
    <citation type="submission" date="2011-05" db="EMBL/GenBank/DDBJ databases">
        <authorList>
            <person name="Richards S.R."/>
            <person name="Qu J."/>
            <person name="Jiang H."/>
            <person name="Jhangiani S.N."/>
            <person name="Agravi P."/>
            <person name="Goodspeed R."/>
            <person name="Gross S."/>
            <person name="Mandapat C."/>
            <person name="Jackson L."/>
            <person name="Mathew T."/>
            <person name="Pu L."/>
            <person name="Thornton R."/>
            <person name="Saada N."/>
            <person name="Wilczek-Boney K.B."/>
            <person name="Lee S."/>
            <person name="Kovar C."/>
            <person name="Wu Y."/>
            <person name="Scherer S.E."/>
            <person name="Worley K.C."/>
            <person name="Muzny D.M."/>
            <person name="Gibbs R."/>
        </authorList>
    </citation>
    <scope>NUCLEOTIDE SEQUENCE</scope>
    <source>
        <strain evidence="3">Brora</strain>
    </source>
</reference>
<dbReference type="GO" id="GO:0005930">
    <property type="term" value="C:axoneme"/>
    <property type="evidence" value="ECO:0007669"/>
    <property type="project" value="TreeGrafter"/>
</dbReference>
<dbReference type="eggNOG" id="ENOG502S497">
    <property type="taxonomic scope" value="Eukaryota"/>
</dbReference>
<dbReference type="STRING" id="126957.T1JG64"/>
<dbReference type="PROSITE" id="PS50021">
    <property type="entry name" value="CH"/>
    <property type="match status" value="1"/>
</dbReference>
<reference evidence="2" key="2">
    <citation type="submission" date="2015-02" db="UniProtKB">
        <authorList>
            <consortium name="EnsemblMetazoa"/>
        </authorList>
    </citation>
    <scope>IDENTIFICATION</scope>
</reference>
<dbReference type="EMBL" id="JH432192">
    <property type="status" value="NOT_ANNOTATED_CDS"/>
    <property type="molecule type" value="Genomic_DNA"/>
</dbReference>